<keyword evidence="2" id="KW-1185">Reference proteome</keyword>
<proteinExistence type="predicted"/>
<evidence type="ECO:0000313" key="2">
    <source>
        <dbReference type="Proteomes" id="UP000008063"/>
    </source>
</evidence>
<organism evidence="2">
    <name type="scientific">Serpula lacrymans var. lacrymans (strain S7.3)</name>
    <name type="common">Dry rot fungus</name>
    <dbReference type="NCBI Taxonomy" id="936435"/>
    <lineage>
        <taxon>Eukaryota</taxon>
        <taxon>Fungi</taxon>
        <taxon>Dikarya</taxon>
        <taxon>Basidiomycota</taxon>
        <taxon>Agaricomycotina</taxon>
        <taxon>Agaricomycetes</taxon>
        <taxon>Agaricomycetidae</taxon>
        <taxon>Boletales</taxon>
        <taxon>Coniophorineae</taxon>
        <taxon>Serpulaceae</taxon>
        <taxon>Serpula</taxon>
    </lineage>
</organism>
<dbReference type="EMBL" id="GL945480">
    <property type="protein sequence ID" value="EGN99022.1"/>
    <property type="molecule type" value="Genomic_DNA"/>
</dbReference>
<evidence type="ECO:0000313" key="1">
    <source>
        <dbReference type="EMBL" id="EGN99022.1"/>
    </source>
</evidence>
<dbReference type="AlphaFoldDB" id="F8PYQ9"/>
<gene>
    <name evidence="1" type="ORF">SERLA73DRAFT_152760</name>
</gene>
<dbReference type="InParanoid" id="F8PYQ9"/>
<accession>F8PYQ9</accession>
<sequence>MWRWGTGLCQLAGHKECNPESTEGLGGSDLRNVSFGDSGVLSSGTDMTHWSHTVILGTTFLLDSILANDLHSKLTMYLCTWIAVVFKAILSVHIKVQQEYIQFLVAPRSSFFLQI</sequence>
<name>F8PYQ9_SERL3</name>
<dbReference type="Proteomes" id="UP000008063">
    <property type="component" value="Unassembled WGS sequence"/>
</dbReference>
<protein>
    <submittedName>
        <fullName evidence="1">Uncharacterized protein</fullName>
    </submittedName>
</protein>
<reference evidence="2" key="1">
    <citation type="journal article" date="2011" name="Science">
        <title>The plant cell wall-decomposing machinery underlies the functional diversity of forest fungi.</title>
        <authorList>
            <person name="Eastwood D.C."/>
            <person name="Floudas D."/>
            <person name="Binder M."/>
            <person name="Majcherczyk A."/>
            <person name="Schneider P."/>
            <person name="Aerts A."/>
            <person name="Asiegbu F.O."/>
            <person name="Baker S.E."/>
            <person name="Barry K."/>
            <person name="Bendiksby M."/>
            <person name="Blumentritt M."/>
            <person name="Coutinho P.M."/>
            <person name="Cullen D."/>
            <person name="de Vries R.P."/>
            <person name="Gathman A."/>
            <person name="Goodell B."/>
            <person name="Henrissat B."/>
            <person name="Ihrmark K."/>
            <person name="Kauserud H."/>
            <person name="Kohler A."/>
            <person name="LaButti K."/>
            <person name="Lapidus A."/>
            <person name="Lavin J.L."/>
            <person name="Lee Y.-H."/>
            <person name="Lindquist E."/>
            <person name="Lilly W."/>
            <person name="Lucas S."/>
            <person name="Morin E."/>
            <person name="Murat C."/>
            <person name="Oguiza J.A."/>
            <person name="Park J."/>
            <person name="Pisabarro A.G."/>
            <person name="Riley R."/>
            <person name="Rosling A."/>
            <person name="Salamov A."/>
            <person name="Schmidt O."/>
            <person name="Schmutz J."/>
            <person name="Skrede I."/>
            <person name="Stenlid J."/>
            <person name="Wiebenga A."/>
            <person name="Xie X."/>
            <person name="Kuees U."/>
            <person name="Hibbett D.S."/>
            <person name="Hoffmeister D."/>
            <person name="Hoegberg N."/>
            <person name="Martin F."/>
            <person name="Grigoriev I.V."/>
            <person name="Watkinson S.C."/>
        </authorList>
    </citation>
    <scope>NUCLEOTIDE SEQUENCE [LARGE SCALE GENOMIC DNA]</scope>
    <source>
        <strain evidence="2">strain S7.3</strain>
    </source>
</reference>
<dbReference type="HOGENOM" id="CLU_2110466_0_0_1"/>